<accession>A0ACC1REN4</accession>
<proteinExistence type="predicted"/>
<gene>
    <name evidence="1" type="ORF">NM208_g14898</name>
</gene>
<protein>
    <submittedName>
        <fullName evidence="1">Uncharacterized protein</fullName>
    </submittedName>
</protein>
<comment type="caution">
    <text evidence="1">The sequence shown here is derived from an EMBL/GenBank/DDBJ whole genome shotgun (WGS) entry which is preliminary data.</text>
</comment>
<reference evidence="1" key="1">
    <citation type="submission" date="2022-08" db="EMBL/GenBank/DDBJ databases">
        <title>Genome Sequence of Fusarium decemcellulare.</title>
        <authorList>
            <person name="Buettner E."/>
        </authorList>
    </citation>
    <scope>NUCLEOTIDE SEQUENCE</scope>
    <source>
        <strain evidence="1">Babe19</strain>
    </source>
</reference>
<sequence>MVQTQDQQRVMNPASLPNLFPELLRLIFGYFCLHCCGGFREPYWVEPDDEAEQSASYLQGRQTLCTLSLVSRRFRDIAQDILHHEYLLGYTDLRHPEWYSWDGRLTAFMRTVASRRDLARLVRTVFIHPASVECIGLDEAWAALNHSSNALGFSLSETWEQRKSDPREHPGRSDYDFRQKFFLGQLDALDRHNRLRYNGVLPPELYAALIALLPNLDHLIFRNGVGYTDVPMTAMKALGITSLPLRTLEVGCTPNNLLAVAPDLAVLTYDDAGFLPQTSKLKSLRHRKVAINEHNFRRIASSAPVGLSSFVYEASRVQMASVDLSATSVVQPRVAVRQLARHRETLKSLHLDLRFRTRFHRDTTMEPMPSLGRFAALEELFIVTNSVYNSRSLGLPDDQSLVKLLPSSIVSLSIASPEFPPHHERVLKGLAGLAEHKRQHPERFPQLKWLRCDVKQVFEDNSVKDMLSEVGVDLEYQEFPRPDWSYKREPLALPVPATMGTLNPNELDPNMAMPLPDPEDEEL</sequence>
<evidence type="ECO:0000313" key="1">
    <source>
        <dbReference type="EMBL" id="KAJ3516047.1"/>
    </source>
</evidence>
<evidence type="ECO:0000313" key="2">
    <source>
        <dbReference type="Proteomes" id="UP001148629"/>
    </source>
</evidence>
<name>A0ACC1REN4_9HYPO</name>
<organism evidence="1 2">
    <name type="scientific">Fusarium decemcellulare</name>
    <dbReference type="NCBI Taxonomy" id="57161"/>
    <lineage>
        <taxon>Eukaryota</taxon>
        <taxon>Fungi</taxon>
        <taxon>Dikarya</taxon>
        <taxon>Ascomycota</taxon>
        <taxon>Pezizomycotina</taxon>
        <taxon>Sordariomycetes</taxon>
        <taxon>Hypocreomycetidae</taxon>
        <taxon>Hypocreales</taxon>
        <taxon>Nectriaceae</taxon>
        <taxon>Fusarium</taxon>
        <taxon>Fusarium decemcellulare species complex</taxon>
    </lineage>
</organism>
<dbReference type="Proteomes" id="UP001148629">
    <property type="component" value="Unassembled WGS sequence"/>
</dbReference>
<dbReference type="EMBL" id="JANRMS010003705">
    <property type="protein sequence ID" value="KAJ3516047.1"/>
    <property type="molecule type" value="Genomic_DNA"/>
</dbReference>
<keyword evidence="2" id="KW-1185">Reference proteome</keyword>